<dbReference type="InterPro" id="IPR007049">
    <property type="entry name" value="Carb-sel_porin_OprB"/>
</dbReference>
<dbReference type="PANTHER" id="PTHR43308">
    <property type="entry name" value="OUTER MEMBRANE PROTEIN ALPHA-RELATED"/>
    <property type="match status" value="1"/>
</dbReference>
<evidence type="ECO:0000256" key="3">
    <source>
        <dbReference type="SAM" id="Coils"/>
    </source>
</evidence>
<dbReference type="GO" id="GO:0015288">
    <property type="term" value="F:porin activity"/>
    <property type="evidence" value="ECO:0007669"/>
    <property type="project" value="InterPro"/>
</dbReference>
<dbReference type="Pfam" id="PF04966">
    <property type="entry name" value="OprB"/>
    <property type="match status" value="1"/>
</dbReference>
<dbReference type="Proteomes" id="UP001328733">
    <property type="component" value="Unassembled WGS sequence"/>
</dbReference>
<name>A0AAW9QG12_9CHRO</name>
<keyword evidence="3" id="KW-0175">Coiled coil</keyword>
<organism evidence="5 6">
    <name type="scientific">Pannus brasiliensis CCIBt3594</name>
    <dbReference type="NCBI Taxonomy" id="1427578"/>
    <lineage>
        <taxon>Bacteria</taxon>
        <taxon>Bacillati</taxon>
        <taxon>Cyanobacteriota</taxon>
        <taxon>Cyanophyceae</taxon>
        <taxon>Oscillatoriophycideae</taxon>
        <taxon>Chroococcales</taxon>
        <taxon>Microcystaceae</taxon>
        <taxon>Pannus</taxon>
    </lineage>
</organism>
<gene>
    <name evidence="5" type="ORF">V0288_06140</name>
</gene>
<feature type="coiled-coil region" evidence="3">
    <location>
        <begin position="127"/>
        <end position="175"/>
    </location>
</feature>
<dbReference type="InterPro" id="IPR051465">
    <property type="entry name" value="Cell_Envelope_Struct_Comp"/>
</dbReference>
<dbReference type="PANTHER" id="PTHR43308:SF1">
    <property type="entry name" value="OUTER MEMBRANE PROTEIN ALPHA"/>
    <property type="match status" value="1"/>
</dbReference>
<accession>A0AAW9QG12</accession>
<dbReference type="NCBIfam" id="NF033921">
    <property type="entry name" value="por_somb"/>
    <property type="match status" value="1"/>
</dbReference>
<protein>
    <submittedName>
        <fullName evidence="5">Iron uptake porin</fullName>
    </submittedName>
</protein>
<proteinExistence type="inferred from homology"/>
<dbReference type="InterPro" id="IPR047684">
    <property type="entry name" value="Por_som-like"/>
</dbReference>
<keyword evidence="6" id="KW-1185">Reference proteome</keyword>
<evidence type="ECO:0000313" key="5">
    <source>
        <dbReference type="EMBL" id="MEG3436695.1"/>
    </source>
</evidence>
<dbReference type="EMBL" id="JBAFSM010000009">
    <property type="protein sequence ID" value="MEG3436695.1"/>
    <property type="molecule type" value="Genomic_DNA"/>
</dbReference>
<comment type="caution">
    <text evidence="5">The sequence shown here is derived from an EMBL/GenBank/DDBJ whole genome shotgun (WGS) entry which is preliminary data.</text>
</comment>
<evidence type="ECO:0000256" key="1">
    <source>
        <dbReference type="ARBA" id="ARBA00008769"/>
    </source>
</evidence>
<dbReference type="PROSITE" id="PS51272">
    <property type="entry name" value="SLH"/>
    <property type="match status" value="1"/>
</dbReference>
<dbReference type="InterPro" id="IPR001119">
    <property type="entry name" value="SLH_dom"/>
</dbReference>
<dbReference type="GO" id="GO:0008643">
    <property type="term" value="P:carbohydrate transport"/>
    <property type="evidence" value="ECO:0007669"/>
    <property type="project" value="InterPro"/>
</dbReference>
<reference evidence="5 6" key="1">
    <citation type="submission" date="2024-01" db="EMBL/GenBank/DDBJ databases">
        <title>Genomic insights into the taxonomy and metabolism of the cyanobacterium Pannus brasiliensis CCIBt3594.</title>
        <authorList>
            <person name="Machado M."/>
            <person name="Botero N.B."/>
            <person name="Andreote A.P.D."/>
            <person name="Feitosa A.M.T."/>
            <person name="Popin R."/>
            <person name="Sivonen K."/>
            <person name="Fiore M.F."/>
        </authorList>
    </citation>
    <scope>NUCLEOTIDE SEQUENCE [LARGE SCALE GENOMIC DNA]</scope>
    <source>
        <strain evidence="5 6">CCIBt3594</strain>
    </source>
</reference>
<dbReference type="GO" id="GO:0016020">
    <property type="term" value="C:membrane"/>
    <property type="evidence" value="ECO:0007669"/>
    <property type="project" value="InterPro"/>
</dbReference>
<feature type="domain" description="SLH" evidence="4">
    <location>
        <begin position="69"/>
        <end position="133"/>
    </location>
</feature>
<dbReference type="AlphaFoldDB" id="A0AAW9QG12"/>
<dbReference type="Gene3D" id="2.40.160.180">
    <property type="entry name" value="Carbohydrate-selective porin OprB"/>
    <property type="match status" value="1"/>
</dbReference>
<dbReference type="InterPro" id="IPR038673">
    <property type="entry name" value="OprB_sf"/>
</dbReference>
<evidence type="ECO:0000256" key="2">
    <source>
        <dbReference type="RuleBase" id="RU363072"/>
    </source>
</evidence>
<dbReference type="Pfam" id="PF00395">
    <property type="entry name" value="SLH"/>
    <property type="match status" value="1"/>
</dbReference>
<evidence type="ECO:0000313" key="6">
    <source>
        <dbReference type="Proteomes" id="UP001328733"/>
    </source>
</evidence>
<sequence>MNSEISAGKARHLFAPIFYGSLLLSTFGVAGAKAQQIPPDPSMRQIPKVSQLQNNTLPTPSKPMSQVTSVNQLRDVSPTAWAYEALRSLVERYGCIVGYPDRTFRGDRALTRWEFAAGLNACLNTIERLLQDNITVLKEDIDKLKRLAEEFQTELAALGARVDNLENRTAFLEDHQFSTTTKLSGLVFMNLTGADAGGDIRVNATNLNVPLEFRSPGRDPATGQPIVQKQPDNAQITFSFLTWLTFSTSFTGKDTLVTQLAAGNGNSPANVYASAGQYNTFGVPFTDQTAGPDVGVPDVIIRELFYSFPLLDNVQVAVGPRINWYRYFDNNRFTFFLNGAGSFNSGGSTLLNAIDRGAGAVVSWKIIPQLQLNVAYLGEADEFLPGAPLFNTASDPNKGLFGGTNTTTAELSFSPSNNFTARFLYTWSNLQALGGTIGGATGEPLYGIADAGPGRGLDVNPNDGGLGTSPANTFSFNFDWLVFDGFGLFGRYTFGNTILKPIDRPVNAQAFQVGFALPDLFKEGAQATVSFLVPFDVVAGEKYLVSNGGNGGTQYEIEGTYYYPITNGIAIVPSVLFIGHPNNFSNNPSILVGNMRLQYSF</sequence>
<evidence type="ECO:0000259" key="4">
    <source>
        <dbReference type="PROSITE" id="PS51272"/>
    </source>
</evidence>
<comment type="similarity">
    <text evidence="1 2">Belongs to the OprB family.</text>
</comment>